<accession>A0A4D6N3S6</accession>
<reference evidence="2 3" key="1">
    <citation type="submission" date="2019-04" db="EMBL/GenBank/DDBJ databases">
        <title>An improved genome assembly and genetic linkage map for asparagus bean, Vigna unguiculata ssp. sesquipedialis.</title>
        <authorList>
            <person name="Xia Q."/>
            <person name="Zhang R."/>
            <person name="Dong Y."/>
        </authorList>
    </citation>
    <scope>NUCLEOTIDE SEQUENCE [LARGE SCALE GENOMIC DNA]</scope>
    <source>
        <tissue evidence="2">Leaf</tissue>
    </source>
</reference>
<proteinExistence type="predicted"/>
<protein>
    <submittedName>
        <fullName evidence="2">Uncharacterized protein</fullName>
    </submittedName>
</protein>
<dbReference type="Proteomes" id="UP000501690">
    <property type="component" value="Linkage Group LG9"/>
</dbReference>
<evidence type="ECO:0000256" key="1">
    <source>
        <dbReference type="SAM" id="MobiDB-lite"/>
    </source>
</evidence>
<dbReference type="AlphaFoldDB" id="A0A4D6N3S6"/>
<keyword evidence="3" id="KW-1185">Reference proteome</keyword>
<feature type="compositionally biased region" description="Low complexity" evidence="1">
    <location>
        <begin position="20"/>
        <end position="31"/>
    </location>
</feature>
<evidence type="ECO:0000313" key="2">
    <source>
        <dbReference type="EMBL" id="QCE07129.1"/>
    </source>
</evidence>
<sequence length="317" mass="35052">MGERLTHLLKPKLRSQPLYARSSSSRTTASPSRHHHNSNTPPHAGQKLASSTPTTAKESPVFGPLFSFILLCFTASPPQLQYASARRPETRVVTVPATTIGTRERHGSSNSGLRHPDRHRCAPSLSFFFLHETDHFFPRATTRRSQSSSRLRGFARRRLRSTIPAVVGVTPAPTHPNPCLSSSAREKGVVTPSTRHHRADHTATRFEDVTRSRSTVVELRIAGGYSLVDEDESGSGGVVQVQCGKMGVAGLDWNAAGLGWRRSLGWRMKLVCIGLGLITVKWWMKPVWGYECAGEGKWSSEGERQRLGTRPFKQNNI</sequence>
<feature type="region of interest" description="Disordered" evidence="1">
    <location>
        <begin position="1"/>
        <end position="56"/>
    </location>
</feature>
<gene>
    <name evidence="2" type="ORF">DEO72_LG9g2145</name>
</gene>
<name>A0A4D6N3S6_VIGUN</name>
<organism evidence="2 3">
    <name type="scientific">Vigna unguiculata</name>
    <name type="common">Cowpea</name>
    <dbReference type="NCBI Taxonomy" id="3917"/>
    <lineage>
        <taxon>Eukaryota</taxon>
        <taxon>Viridiplantae</taxon>
        <taxon>Streptophyta</taxon>
        <taxon>Embryophyta</taxon>
        <taxon>Tracheophyta</taxon>
        <taxon>Spermatophyta</taxon>
        <taxon>Magnoliopsida</taxon>
        <taxon>eudicotyledons</taxon>
        <taxon>Gunneridae</taxon>
        <taxon>Pentapetalae</taxon>
        <taxon>rosids</taxon>
        <taxon>fabids</taxon>
        <taxon>Fabales</taxon>
        <taxon>Fabaceae</taxon>
        <taxon>Papilionoideae</taxon>
        <taxon>50 kb inversion clade</taxon>
        <taxon>NPAAA clade</taxon>
        <taxon>indigoferoid/millettioid clade</taxon>
        <taxon>Phaseoleae</taxon>
        <taxon>Vigna</taxon>
    </lineage>
</organism>
<dbReference type="EMBL" id="CP039353">
    <property type="protein sequence ID" value="QCE07129.1"/>
    <property type="molecule type" value="Genomic_DNA"/>
</dbReference>
<evidence type="ECO:0000313" key="3">
    <source>
        <dbReference type="Proteomes" id="UP000501690"/>
    </source>
</evidence>